<reference evidence="3 4" key="1">
    <citation type="submission" date="2016-04" db="EMBL/GenBank/DDBJ databases">
        <title>Genome analyses suggest a sexual origin of heterokaryosis in a supposedly ancient asexual fungus.</title>
        <authorList>
            <person name="Ropars J."/>
            <person name="Sedzielewska K."/>
            <person name="Noel J."/>
            <person name="Charron P."/>
            <person name="Farinelli L."/>
            <person name="Marton T."/>
            <person name="Kruger M."/>
            <person name="Pelin A."/>
            <person name="Brachmann A."/>
            <person name="Corradi N."/>
        </authorList>
    </citation>
    <scope>NUCLEOTIDE SEQUENCE [LARGE SCALE GENOMIC DNA]</scope>
    <source>
        <strain evidence="3 4">A5</strain>
    </source>
</reference>
<dbReference type="Proteomes" id="UP000232722">
    <property type="component" value="Unassembled WGS sequence"/>
</dbReference>
<name>A0A2I1FFW4_9GLOM</name>
<reference evidence="2" key="3">
    <citation type="submission" date="2020-05" db="EMBL/GenBank/DDBJ databases">
        <authorList>
            <person name="Rincon C."/>
            <person name="Sanders R I."/>
            <person name="Robbins C."/>
            <person name="Chaturvedi A."/>
        </authorList>
    </citation>
    <scope>NUCLEOTIDE SEQUENCE</scope>
    <source>
        <strain evidence="2">CHB12</strain>
    </source>
</reference>
<feature type="compositionally biased region" description="Low complexity" evidence="1">
    <location>
        <begin position="13"/>
        <end position="31"/>
    </location>
</feature>
<feature type="compositionally biased region" description="Low complexity" evidence="1">
    <location>
        <begin position="58"/>
        <end position="73"/>
    </location>
</feature>
<proteinExistence type="predicted"/>
<dbReference type="VEuPathDB" id="FungiDB:FUN_021709"/>
<comment type="caution">
    <text evidence="3">The sequence shown here is derived from an EMBL/GenBank/DDBJ whole genome shotgun (WGS) entry which is preliminary data.</text>
</comment>
<evidence type="ECO:0000256" key="1">
    <source>
        <dbReference type="SAM" id="MobiDB-lite"/>
    </source>
</evidence>
<dbReference type="AlphaFoldDB" id="A0A2I1FFW4"/>
<sequence>MGNISSSNPKYTSVSNSSSFSSSKSPNNSTNKGLSKSTNDDSSSTNDGSSDSTDDGSSDSSNESSSDSSNSSSSDIIRYNVIKDKLKDEELDKSVKLYKRQLKQKYKRRFKRQYKRRYKSDSTNNDSSDSSNGSDISQYNVIKDKLNDEELCESLELYEQRFKSDSTNNGSIDNIDWYNIIKNKLKVEKIYNSLGKEELNELILSLGDETRFLNRYLKLDDNHLDKINRDLQKLDRLQGNNFIPSEEDGRDLVNDLLRRRRETDKFNVYLFIEKLSDNRSDNSFLRYLANSLFRNKYGMFHVGLEIDGIVLEWGTGDAGPHLIYPRINTNRLYEKIAHIRINYDSNFDREFIFTSNIFLQNWKYHLHNFLSVILDIMRKLKSFAMRIGIMPSNKLQIIAQKCVNWNKNFYYNPVNRNCQRFIEEILETLGLKFNPEGEFKRFLDRIVEYADDRFLFEDREFLSRQELDQFTDQNWDKITNVWDKKLLLCYSNMMNNMYKYKYDEKWGPINNKEKWLVREYELRTD</sequence>
<dbReference type="OrthoDB" id="10255738at2759"/>
<reference evidence="3 4" key="2">
    <citation type="submission" date="2017-09" db="EMBL/GenBank/DDBJ databases">
        <title>Extensive intraspecific genome diversity in a model arbuscular mycorrhizal fungus.</title>
        <authorList>
            <person name="Chen E.C."/>
            <person name="Morin E."/>
            <person name="Beaudet D."/>
            <person name="Noel J."/>
            <person name="Ndikumana S."/>
            <person name="Charron P."/>
            <person name="St-Onge C."/>
            <person name="Giorgi J."/>
            <person name="Grigoriev I.V."/>
            <person name="Roux C."/>
            <person name="Martin F.M."/>
            <person name="Corradi N."/>
        </authorList>
    </citation>
    <scope>NUCLEOTIDE SEQUENCE [LARGE SCALE GENOMIC DNA]</scope>
    <source>
        <strain evidence="3 4">A5</strain>
    </source>
</reference>
<evidence type="ECO:0000313" key="3">
    <source>
        <dbReference type="EMBL" id="PKC03819.1"/>
    </source>
</evidence>
<dbReference type="VEuPathDB" id="FungiDB:RhiirA1_506706"/>
<dbReference type="VEuPathDB" id="FungiDB:RhiirFUN_003557"/>
<evidence type="ECO:0000313" key="2">
    <source>
        <dbReference type="EMBL" id="CAB5390983.1"/>
    </source>
</evidence>
<feature type="compositionally biased region" description="Low complexity" evidence="1">
    <location>
        <begin position="40"/>
        <end position="51"/>
    </location>
</feature>
<protein>
    <submittedName>
        <fullName evidence="3">Uncharacterized protein</fullName>
    </submittedName>
</protein>
<feature type="compositionally biased region" description="Low complexity" evidence="1">
    <location>
        <begin position="121"/>
        <end position="136"/>
    </location>
</feature>
<feature type="region of interest" description="Disordered" evidence="1">
    <location>
        <begin position="1"/>
        <end position="73"/>
    </location>
</feature>
<feature type="compositionally biased region" description="Polar residues" evidence="1">
    <location>
        <begin position="1"/>
        <end position="12"/>
    </location>
</feature>
<organism evidence="3 4">
    <name type="scientific">Rhizophagus irregularis</name>
    <dbReference type="NCBI Taxonomy" id="588596"/>
    <lineage>
        <taxon>Eukaryota</taxon>
        <taxon>Fungi</taxon>
        <taxon>Fungi incertae sedis</taxon>
        <taxon>Mucoromycota</taxon>
        <taxon>Glomeromycotina</taxon>
        <taxon>Glomeromycetes</taxon>
        <taxon>Glomerales</taxon>
        <taxon>Glomeraceae</taxon>
        <taxon>Rhizophagus</taxon>
    </lineage>
</organism>
<accession>A0A2I1FFW4</accession>
<dbReference type="Proteomes" id="UP000684084">
    <property type="component" value="Unassembled WGS sequence"/>
</dbReference>
<gene>
    <name evidence="2" type="ORF">CHRIB12_LOCUS21752</name>
    <name evidence="3" type="ORF">RhiirA5_450390</name>
</gene>
<dbReference type="EMBL" id="CAGKOT010000071">
    <property type="protein sequence ID" value="CAB5390983.1"/>
    <property type="molecule type" value="Genomic_DNA"/>
</dbReference>
<dbReference type="EMBL" id="LLXJ01001115">
    <property type="protein sequence ID" value="PKC03819.1"/>
    <property type="molecule type" value="Genomic_DNA"/>
</dbReference>
<evidence type="ECO:0000313" key="4">
    <source>
        <dbReference type="Proteomes" id="UP000232722"/>
    </source>
</evidence>
<feature type="compositionally biased region" description="Basic residues" evidence="1">
    <location>
        <begin position="107"/>
        <end position="118"/>
    </location>
</feature>
<feature type="region of interest" description="Disordered" evidence="1">
    <location>
        <begin position="107"/>
        <end position="136"/>
    </location>
</feature>